<evidence type="ECO:0000313" key="3">
    <source>
        <dbReference type="Proteomes" id="UP000248790"/>
    </source>
</evidence>
<evidence type="ECO:0000256" key="1">
    <source>
        <dbReference type="SAM" id="Phobius"/>
    </source>
</evidence>
<keyword evidence="1" id="KW-0812">Transmembrane</keyword>
<comment type="caution">
    <text evidence="2">The sequence shown here is derived from an EMBL/GenBank/DDBJ whole genome shotgun (WGS) entry which is preliminary data.</text>
</comment>
<feature type="transmembrane region" description="Helical" evidence="1">
    <location>
        <begin position="34"/>
        <end position="52"/>
    </location>
</feature>
<name>A0A327WXV9_LARAB</name>
<organism evidence="2 3">
    <name type="scientific">Larkinella arboricola</name>
    <dbReference type="NCBI Taxonomy" id="643671"/>
    <lineage>
        <taxon>Bacteria</taxon>
        <taxon>Pseudomonadati</taxon>
        <taxon>Bacteroidota</taxon>
        <taxon>Cytophagia</taxon>
        <taxon>Cytophagales</taxon>
        <taxon>Spirosomataceae</taxon>
        <taxon>Larkinella</taxon>
    </lineage>
</organism>
<dbReference type="EMBL" id="QLMC01000005">
    <property type="protein sequence ID" value="RAJ94365.1"/>
    <property type="molecule type" value="Genomic_DNA"/>
</dbReference>
<proteinExistence type="predicted"/>
<dbReference type="Proteomes" id="UP000248790">
    <property type="component" value="Unassembled WGS sequence"/>
</dbReference>
<dbReference type="OrthoDB" id="9978522at2"/>
<keyword evidence="1" id="KW-1133">Transmembrane helix</keyword>
<keyword evidence="1" id="KW-0472">Membrane</keyword>
<sequence>MEPVPIYQSPPLSQKVSFQEVSAERPQPLNALQVAKWGFIELLLVFIVSVLFRKMNRHKPSKSLF</sequence>
<gene>
    <name evidence="2" type="ORF">LX87_04252</name>
</gene>
<keyword evidence="3" id="KW-1185">Reference proteome</keyword>
<evidence type="ECO:0000313" key="2">
    <source>
        <dbReference type="EMBL" id="RAJ94365.1"/>
    </source>
</evidence>
<reference evidence="2 3" key="1">
    <citation type="submission" date="2018-06" db="EMBL/GenBank/DDBJ databases">
        <title>Genomic Encyclopedia of Archaeal and Bacterial Type Strains, Phase II (KMG-II): from individual species to whole genera.</title>
        <authorList>
            <person name="Goeker M."/>
        </authorList>
    </citation>
    <scope>NUCLEOTIDE SEQUENCE [LARGE SCALE GENOMIC DNA]</scope>
    <source>
        <strain evidence="2 3">DSM 21851</strain>
    </source>
</reference>
<dbReference type="AlphaFoldDB" id="A0A327WXV9"/>
<protein>
    <submittedName>
        <fullName evidence="2">Uncharacterized protein</fullName>
    </submittedName>
</protein>
<accession>A0A327WXV9</accession>